<comment type="caution">
    <text evidence="2">The sequence shown here is derived from an EMBL/GenBank/DDBJ whole genome shotgun (WGS) entry which is preliminary data.</text>
</comment>
<dbReference type="Gene3D" id="3.30.710.10">
    <property type="entry name" value="Potassium Channel Kv1.1, Chain A"/>
    <property type="match status" value="1"/>
</dbReference>
<dbReference type="OrthoDB" id="9997739at2759"/>
<dbReference type="SUPFAM" id="SSF54695">
    <property type="entry name" value="POZ domain"/>
    <property type="match status" value="1"/>
</dbReference>
<gene>
    <name evidence="2" type="ORF">CORC01_07384</name>
</gene>
<dbReference type="InterPro" id="IPR011333">
    <property type="entry name" value="SKP1/BTB/POZ_sf"/>
</dbReference>
<dbReference type="RefSeq" id="XP_022474484.1">
    <property type="nucleotide sequence ID" value="XM_022619021.1"/>
</dbReference>
<dbReference type="Proteomes" id="UP000176998">
    <property type="component" value="Unassembled WGS sequence"/>
</dbReference>
<dbReference type="STRING" id="1209926.A0A1G4B7A8"/>
<organism evidence="2 3">
    <name type="scientific">Colletotrichum orchidophilum</name>
    <dbReference type="NCBI Taxonomy" id="1209926"/>
    <lineage>
        <taxon>Eukaryota</taxon>
        <taxon>Fungi</taxon>
        <taxon>Dikarya</taxon>
        <taxon>Ascomycota</taxon>
        <taxon>Pezizomycotina</taxon>
        <taxon>Sordariomycetes</taxon>
        <taxon>Hypocreomycetidae</taxon>
        <taxon>Glomerellales</taxon>
        <taxon>Glomerellaceae</taxon>
        <taxon>Colletotrichum</taxon>
    </lineage>
</organism>
<dbReference type="PANTHER" id="PTHR47843">
    <property type="entry name" value="BTB DOMAIN-CONTAINING PROTEIN-RELATED"/>
    <property type="match status" value="1"/>
</dbReference>
<accession>A0A1G4B7A8</accession>
<dbReference type="GeneID" id="34560531"/>
<dbReference type="PROSITE" id="PS50097">
    <property type="entry name" value="BTB"/>
    <property type="match status" value="1"/>
</dbReference>
<proteinExistence type="predicted"/>
<reference evidence="2 3" key="1">
    <citation type="submission" date="2016-09" db="EMBL/GenBank/DDBJ databases">
        <authorList>
            <person name="Capua I."/>
            <person name="De Benedictis P."/>
            <person name="Joannis T."/>
            <person name="Lombin L.H."/>
            <person name="Cattoli G."/>
        </authorList>
    </citation>
    <scope>NUCLEOTIDE SEQUENCE [LARGE SCALE GENOMIC DNA]</scope>
    <source>
        <strain evidence="2 3">IMI 309357</strain>
    </source>
</reference>
<evidence type="ECO:0000259" key="1">
    <source>
        <dbReference type="PROSITE" id="PS50097"/>
    </source>
</evidence>
<dbReference type="InterPro" id="IPR000210">
    <property type="entry name" value="BTB/POZ_dom"/>
</dbReference>
<evidence type="ECO:0000313" key="2">
    <source>
        <dbReference type="EMBL" id="OHE97329.1"/>
    </source>
</evidence>
<sequence length="246" mass="28136">MDGITKSRIIKFIVGKDKVEHNVHEAVISGLSEPLRALVNNGMKESVEGLVVWTSVEDETFTHLMEYAYRHDFTFVDHDAKTTYASETTESLNQRVKGYRLPRKSRSKGIDFALDCFGDFMTDVEGDPHLVRSHSQQCFISCARLYVLADQYAIYELKDLCVDKLRQIPLHHPYTDELALSICKLLVFAWPRTIPNDTLRALLIDYIITDLYKALGFSCVTDVLDEIPEISTALLRRAPDDYWLAL</sequence>
<feature type="domain" description="BTB" evidence="1">
    <location>
        <begin position="8"/>
        <end position="77"/>
    </location>
</feature>
<dbReference type="AlphaFoldDB" id="A0A1G4B7A8"/>
<dbReference type="EMBL" id="MJBS01000059">
    <property type="protein sequence ID" value="OHE97329.1"/>
    <property type="molecule type" value="Genomic_DNA"/>
</dbReference>
<evidence type="ECO:0000313" key="3">
    <source>
        <dbReference type="Proteomes" id="UP000176998"/>
    </source>
</evidence>
<dbReference type="PANTHER" id="PTHR47843:SF2">
    <property type="entry name" value="BTB DOMAIN-CONTAINING PROTEIN"/>
    <property type="match status" value="1"/>
</dbReference>
<keyword evidence="3" id="KW-1185">Reference proteome</keyword>
<name>A0A1G4B7A8_9PEZI</name>
<protein>
    <recommendedName>
        <fullName evidence="1">BTB domain-containing protein</fullName>
    </recommendedName>
</protein>